<name>A0ABT8AHN6_9HYPH</name>
<proteinExistence type="predicted"/>
<comment type="caution">
    <text evidence="1">The sequence shown here is derived from an EMBL/GenBank/DDBJ whole genome shotgun (WGS) entry which is preliminary data.</text>
</comment>
<evidence type="ECO:0000313" key="2">
    <source>
        <dbReference type="Proteomes" id="UP001244297"/>
    </source>
</evidence>
<gene>
    <name evidence="1" type="ORF">QWZ18_01285</name>
</gene>
<protein>
    <submittedName>
        <fullName evidence="1">Uncharacterized protein</fullName>
    </submittedName>
</protein>
<dbReference type="Proteomes" id="UP001244297">
    <property type="component" value="Unassembled WGS sequence"/>
</dbReference>
<organism evidence="1 2">
    <name type="scientific">Methylobacterium longum</name>
    <dbReference type="NCBI Taxonomy" id="767694"/>
    <lineage>
        <taxon>Bacteria</taxon>
        <taxon>Pseudomonadati</taxon>
        <taxon>Pseudomonadota</taxon>
        <taxon>Alphaproteobacteria</taxon>
        <taxon>Hyphomicrobiales</taxon>
        <taxon>Methylobacteriaceae</taxon>
        <taxon>Methylobacterium</taxon>
    </lineage>
</organism>
<dbReference type="EMBL" id="JAUFPT010000002">
    <property type="protein sequence ID" value="MDN3569254.1"/>
    <property type="molecule type" value="Genomic_DNA"/>
</dbReference>
<reference evidence="2" key="1">
    <citation type="journal article" date="2019" name="Int. J. Syst. Evol. Microbiol.">
        <title>The Global Catalogue of Microorganisms (GCM) 10K type strain sequencing project: providing services to taxonomists for standard genome sequencing and annotation.</title>
        <authorList>
            <consortium name="The Broad Institute Genomics Platform"/>
            <consortium name="The Broad Institute Genome Sequencing Center for Infectious Disease"/>
            <person name="Wu L."/>
            <person name="Ma J."/>
        </authorList>
    </citation>
    <scope>NUCLEOTIDE SEQUENCE [LARGE SCALE GENOMIC DNA]</scope>
    <source>
        <strain evidence="2">CECT 7806</strain>
    </source>
</reference>
<accession>A0ABT8AHN6</accession>
<dbReference type="RefSeq" id="WP_238292316.1">
    <property type="nucleotide sequence ID" value="NZ_BPQS01000053.1"/>
</dbReference>
<evidence type="ECO:0000313" key="1">
    <source>
        <dbReference type="EMBL" id="MDN3569254.1"/>
    </source>
</evidence>
<sequence>MIATEPRKGAKATGRELSAAAADVVLVGIAMAANPFATGRGESAMSAEDVRKAMLDLMDAISDQATRTEMTADVLMHAAEQMFGEADAEAMRDAVRRQQVSALELRGRLAALRHEYAERFPLER</sequence>
<keyword evidence="2" id="KW-1185">Reference proteome</keyword>